<name>A0A451APM2_9GAMM</name>
<accession>A0A451APM2</accession>
<dbReference type="Gene3D" id="3.40.50.300">
    <property type="entry name" value="P-loop containing nucleotide triphosphate hydrolases"/>
    <property type="match status" value="1"/>
</dbReference>
<dbReference type="EMBL" id="CAADFY010000177">
    <property type="protein sequence ID" value="VFK59501.1"/>
    <property type="molecule type" value="Genomic_DNA"/>
</dbReference>
<evidence type="ECO:0000313" key="3">
    <source>
        <dbReference type="EMBL" id="VFK59501.1"/>
    </source>
</evidence>
<evidence type="ECO:0000256" key="2">
    <source>
        <dbReference type="SAM" id="Phobius"/>
    </source>
</evidence>
<feature type="region of interest" description="Disordered" evidence="1">
    <location>
        <begin position="334"/>
        <end position="392"/>
    </location>
</feature>
<dbReference type="PANTHER" id="PTHR34301">
    <property type="entry name" value="DNA-BINDING PROTEIN-RELATED"/>
    <property type="match status" value="1"/>
</dbReference>
<evidence type="ECO:0000256" key="1">
    <source>
        <dbReference type="SAM" id="MobiDB-lite"/>
    </source>
</evidence>
<feature type="transmembrane region" description="Helical" evidence="2">
    <location>
        <begin position="82"/>
        <end position="105"/>
    </location>
</feature>
<gene>
    <name evidence="4" type="ORF">BECKTUN1418E_GA0071001_11727</name>
    <name evidence="3" type="ORF">BECKTUN1418F_GA0071002_11777</name>
</gene>
<dbReference type="AlphaFoldDB" id="A0A451APM2"/>
<dbReference type="PANTHER" id="PTHR34301:SF8">
    <property type="entry name" value="ATPASE DOMAIN-CONTAINING PROTEIN"/>
    <property type="match status" value="1"/>
</dbReference>
<protein>
    <submittedName>
        <fullName evidence="4">AAA ATPase domain-containing protein</fullName>
    </submittedName>
</protein>
<proteinExistence type="predicted"/>
<keyword evidence="2" id="KW-1133">Transmembrane helix</keyword>
<dbReference type="EMBL" id="CAADFV010000172">
    <property type="protein sequence ID" value="VFK67986.1"/>
    <property type="molecule type" value="Genomic_DNA"/>
</dbReference>
<reference evidence="4" key="1">
    <citation type="submission" date="2019-02" db="EMBL/GenBank/DDBJ databases">
        <authorList>
            <person name="Gruber-Vodicka R. H."/>
            <person name="Seah K. B. B."/>
        </authorList>
    </citation>
    <scope>NUCLEOTIDE SEQUENCE</scope>
    <source>
        <strain evidence="4">BECK_BY2</strain>
        <strain evidence="3">BECK_BY3</strain>
    </source>
</reference>
<feature type="transmembrane region" description="Helical" evidence="2">
    <location>
        <begin position="12"/>
        <end position="31"/>
    </location>
</feature>
<feature type="compositionally biased region" description="Basic and acidic residues" evidence="1">
    <location>
        <begin position="361"/>
        <end position="379"/>
    </location>
</feature>
<feature type="compositionally biased region" description="Polar residues" evidence="1">
    <location>
        <begin position="340"/>
        <end position="350"/>
    </location>
</feature>
<keyword evidence="2" id="KW-0472">Membrane</keyword>
<organism evidence="4">
    <name type="scientific">Candidatus Kentrum sp. TUN</name>
    <dbReference type="NCBI Taxonomy" id="2126343"/>
    <lineage>
        <taxon>Bacteria</taxon>
        <taxon>Pseudomonadati</taxon>
        <taxon>Pseudomonadota</taxon>
        <taxon>Gammaproteobacteria</taxon>
        <taxon>Candidatus Kentrum</taxon>
    </lineage>
</organism>
<evidence type="ECO:0000313" key="4">
    <source>
        <dbReference type="EMBL" id="VFK67986.1"/>
    </source>
</evidence>
<dbReference type="SUPFAM" id="SSF52540">
    <property type="entry name" value="P-loop containing nucleoside triphosphate hydrolases"/>
    <property type="match status" value="1"/>
</dbReference>
<feature type="transmembrane region" description="Helical" evidence="2">
    <location>
        <begin position="51"/>
        <end position="70"/>
    </location>
</feature>
<keyword evidence="2" id="KW-0812">Transmembrane</keyword>
<sequence>MFFPKISISDSVIWGVSLLFSLGFGVIAGFYDGINDRIKENTRHGFTGKQIQFPSVLWIFCLILAAIAWFPDPATEGLNRKLEILAACLALTPVLFTGLPLYPLVALGSLWQCRTSRARGDDEQRRAHLLPLRWQTFAYPLPGLRKYLVTLARHRGMAAAMDTLQRLQSHSLQVRATRMAAGDLASQPDTALPFCARLTTHTNARTLLPFAETGPAARALIGLTHQEKDEDEQPLQVYVRPFPPRPRIAGFAIPGGARLAGQSPGRSGPVWFTELEAVRPKGLGERLAYSLARLDECPEFSLAAETRELFLALQGVASVGNAGALMMIPTGRMGKGARQSAHQGAHQGTHQGYLGRAHQGTHQDTHQGNETPTDPREMPAADQRGAGQEMGAAEMGTPKMGAAEMDVAEMGTAEMGTAQGAFAHPTWLVAGWEMLDMLQAPLIHMAEYRTLTTPEARRDFLSLKVEQFQAFSPEQLPRYWRTIAKEILDHWVAILEAEAKQARERLRLAVHLPEQHLATGTGSLLLTLVNESGVVARDIRLRLHKIPDLHWGSEALRQQTLEGRQTVNLLVNTECYRPGAYSLAGTLSASELDGQPYRREFAFRLAVGEAGTPYVPPTIQPYQTGEGLGSDTTFVGRGELLRDLRSLWHQPHGKPAVVLIGQRRIGKSSLLHKIRRDGLAEIRLHPLVLNIQGATSAYAFLNGLARDMAKMVSMERPHLRTEEPYADFTDFLLDMAPGLGDWRFLLMLDEADLIPQQHLGELMPGFLRTLMQDPQYPTLLLFCGTHALKRIGREYSSIFFNTAQVRTVSYMSAQESREVLEKPARDTLEFAPATLDQAYEYTRGQPLLLQMIGATLIRQFDRTVSTGKERGNYVSPNDLEQAVEAIVKQEGNAAFENHWNDNDATAHRVLSGLAWILDETNRPQLDLPGIEAALEEVGLSVPHKTLFEILERLHEEEMLINEGVTYRFAVPLYRRWIAWRWGPDKVREEAGR</sequence>
<dbReference type="InterPro" id="IPR027417">
    <property type="entry name" value="P-loop_NTPase"/>
</dbReference>